<evidence type="ECO:0000313" key="2">
    <source>
        <dbReference type="EMBL" id="KAA1127243.1"/>
    </source>
</evidence>
<evidence type="ECO:0000313" key="3">
    <source>
        <dbReference type="Proteomes" id="UP000325313"/>
    </source>
</evidence>
<dbReference type="AlphaFoldDB" id="A0A5B0RR13"/>
<proteinExistence type="predicted"/>
<protein>
    <submittedName>
        <fullName evidence="2">Uncharacterized protein</fullName>
    </submittedName>
</protein>
<evidence type="ECO:0000256" key="1">
    <source>
        <dbReference type="SAM" id="MobiDB-lite"/>
    </source>
</evidence>
<dbReference type="EMBL" id="VDEP01000169">
    <property type="protein sequence ID" value="KAA1127243.1"/>
    <property type="molecule type" value="Genomic_DNA"/>
</dbReference>
<accession>A0A5B0RR13</accession>
<name>A0A5B0RR13_PUCGR</name>
<sequence>MDRSDLQASNLQRLIRCCWSCIAHKSSRKTYKGSFGRLVDPGIDQALYSPVQFKRVLLGASGGQLHKHLIMIDLTTSKHWGYIATGSKPVSMAATSRNSEESDCSDHVPLPMIRSKKPGGLFSWNHAEEASNLSDCNLITWLPLWPRKRGSPLKHSSLSSSIHPKSSSTPSPIHLQQQSDHNN</sequence>
<organism evidence="2 3">
    <name type="scientific">Puccinia graminis f. sp. tritici</name>
    <dbReference type="NCBI Taxonomy" id="56615"/>
    <lineage>
        <taxon>Eukaryota</taxon>
        <taxon>Fungi</taxon>
        <taxon>Dikarya</taxon>
        <taxon>Basidiomycota</taxon>
        <taxon>Pucciniomycotina</taxon>
        <taxon>Pucciniomycetes</taxon>
        <taxon>Pucciniales</taxon>
        <taxon>Pucciniaceae</taxon>
        <taxon>Puccinia</taxon>
    </lineage>
</organism>
<feature type="compositionally biased region" description="Polar residues" evidence="1">
    <location>
        <begin position="174"/>
        <end position="183"/>
    </location>
</feature>
<dbReference type="Proteomes" id="UP000325313">
    <property type="component" value="Unassembled WGS sequence"/>
</dbReference>
<feature type="region of interest" description="Disordered" evidence="1">
    <location>
        <begin position="153"/>
        <end position="183"/>
    </location>
</feature>
<gene>
    <name evidence="2" type="ORF">PGTUg99_032601</name>
</gene>
<comment type="caution">
    <text evidence="2">The sequence shown here is derived from an EMBL/GenBank/DDBJ whole genome shotgun (WGS) entry which is preliminary data.</text>
</comment>
<reference evidence="2 3" key="1">
    <citation type="submission" date="2019-05" db="EMBL/GenBank/DDBJ databases">
        <title>Emergence of the Ug99 lineage of the wheat stem rust pathogen through somatic hybridization.</title>
        <authorList>
            <person name="Li F."/>
            <person name="Upadhyaya N.M."/>
            <person name="Sperschneider J."/>
            <person name="Matny O."/>
            <person name="Nguyen-Phuc H."/>
            <person name="Mago R."/>
            <person name="Raley C."/>
            <person name="Miller M.E."/>
            <person name="Silverstein K.A.T."/>
            <person name="Henningsen E."/>
            <person name="Hirsch C.D."/>
            <person name="Visser B."/>
            <person name="Pretorius Z.A."/>
            <person name="Steffenson B.J."/>
            <person name="Schwessinger B."/>
            <person name="Dodds P.N."/>
            <person name="Figueroa M."/>
        </authorList>
    </citation>
    <scope>NUCLEOTIDE SEQUENCE [LARGE SCALE GENOMIC DNA]</scope>
    <source>
        <strain evidence="2 3">Ug99</strain>
    </source>
</reference>
<feature type="compositionally biased region" description="Low complexity" evidence="1">
    <location>
        <begin position="153"/>
        <end position="173"/>
    </location>
</feature>